<organism evidence="1 2">
    <name type="scientific">Salinibacter ruber</name>
    <dbReference type="NCBI Taxonomy" id="146919"/>
    <lineage>
        <taxon>Bacteria</taxon>
        <taxon>Pseudomonadati</taxon>
        <taxon>Rhodothermota</taxon>
        <taxon>Rhodothermia</taxon>
        <taxon>Rhodothermales</taxon>
        <taxon>Salinibacteraceae</taxon>
        <taxon>Salinibacter</taxon>
    </lineage>
</organism>
<dbReference type="Proteomes" id="UP001155110">
    <property type="component" value="Unassembled WGS sequence"/>
</dbReference>
<sequence>MPTLKRCIERGCEIHPIQCYKTGFAPSPPDSPPAACVIGAAHAGYADLTGRRHIRPQFFEVKGTVLSAAREIGDNAHPLNIELRTRQLGGTHLQDRMAILNDNQHWDRERIATYVHDKIGPIHVRHD</sequence>
<name>A0AAW5P8U6_9BACT</name>
<accession>A0AAW5P8U6</accession>
<protein>
    <submittedName>
        <fullName evidence="1">Uncharacterized protein</fullName>
    </submittedName>
</protein>
<evidence type="ECO:0000313" key="1">
    <source>
        <dbReference type="EMBL" id="MCS4157797.1"/>
    </source>
</evidence>
<dbReference type="RefSeq" id="WP_259258326.1">
    <property type="nucleotide sequence ID" value="NZ_JANTZM010000007.1"/>
</dbReference>
<proteinExistence type="predicted"/>
<dbReference type="AlphaFoldDB" id="A0AAW5P8U6"/>
<comment type="caution">
    <text evidence="1">The sequence shown here is derived from an EMBL/GenBank/DDBJ whole genome shotgun (WGS) entry which is preliminary data.</text>
</comment>
<evidence type="ECO:0000313" key="2">
    <source>
        <dbReference type="Proteomes" id="UP001155110"/>
    </source>
</evidence>
<gene>
    <name evidence="1" type="ORF">GGP99_001761</name>
</gene>
<reference evidence="1" key="1">
    <citation type="submission" date="2022-08" db="EMBL/GenBank/DDBJ databases">
        <title>Genomic Encyclopedia of Type Strains, Phase V (KMG-V): Genome sequencing to study the core and pangenomes of soil and plant-associated prokaryotes.</title>
        <authorList>
            <person name="Whitman W."/>
        </authorList>
    </citation>
    <scope>NUCLEOTIDE SEQUENCE</scope>
    <source>
        <strain evidence="1">SP3002</strain>
    </source>
</reference>
<dbReference type="EMBL" id="JANTZM010000007">
    <property type="protein sequence ID" value="MCS4157797.1"/>
    <property type="molecule type" value="Genomic_DNA"/>
</dbReference>